<keyword evidence="8 14" id="KW-0812">Transmembrane</keyword>
<dbReference type="PROSITE" id="PS50109">
    <property type="entry name" value="HIS_KIN"/>
    <property type="match status" value="1"/>
</dbReference>
<dbReference type="InterPro" id="IPR003661">
    <property type="entry name" value="HisK_dim/P_dom"/>
</dbReference>
<keyword evidence="12 14" id="KW-1133">Transmembrane helix</keyword>
<dbReference type="InterPro" id="IPR003594">
    <property type="entry name" value="HATPase_dom"/>
</dbReference>
<reference evidence="16 17" key="1">
    <citation type="submission" date="2023-03" db="EMBL/GenBank/DDBJ databases">
        <title>Thalassotalea loyana LMG 22536T draft genome sequence.</title>
        <authorList>
            <person name="Sawabe T."/>
        </authorList>
    </citation>
    <scope>NUCLEOTIDE SEQUENCE [LARGE SCALE GENOMIC DNA]</scope>
    <source>
        <strain evidence="16 17">LMG 22536</strain>
    </source>
</reference>
<dbReference type="InterPro" id="IPR014310">
    <property type="entry name" value="Sig_transdc_His_kinase_PhoR"/>
</dbReference>
<proteinExistence type="predicted"/>
<keyword evidence="5" id="KW-1003">Cell membrane</keyword>
<comment type="catalytic activity">
    <reaction evidence="1">
        <text>ATP + protein L-histidine = ADP + protein N-phospho-L-histidine.</text>
        <dbReference type="EC" id="2.7.13.3"/>
    </reaction>
</comment>
<dbReference type="PRINTS" id="PR00344">
    <property type="entry name" value="BCTRLSENSOR"/>
</dbReference>
<keyword evidence="10 16" id="KW-0418">Kinase</keyword>
<dbReference type="Pfam" id="PF00512">
    <property type="entry name" value="HisKA"/>
    <property type="match status" value="1"/>
</dbReference>
<dbReference type="InterPro" id="IPR050351">
    <property type="entry name" value="BphY/WalK/GraS-like"/>
</dbReference>
<dbReference type="Proteomes" id="UP001157134">
    <property type="component" value="Unassembled WGS sequence"/>
</dbReference>
<dbReference type="SMART" id="SM00387">
    <property type="entry name" value="HATPase_c"/>
    <property type="match status" value="1"/>
</dbReference>
<dbReference type="SUPFAM" id="SSF47384">
    <property type="entry name" value="Homodimeric domain of signal transducing histidine kinase"/>
    <property type="match status" value="1"/>
</dbReference>
<protein>
    <recommendedName>
        <fullName evidence="3">histidine kinase</fullName>
        <ecNumber evidence="3">2.7.13.3</ecNumber>
    </recommendedName>
</protein>
<evidence type="ECO:0000256" key="12">
    <source>
        <dbReference type="ARBA" id="ARBA00022989"/>
    </source>
</evidence>
<keyword evidence="11" id="KW-0067">ATP-binding</keyword>
<dbReference type="Gene3D" id="3.30.565.10">
    <property type="entry name" value="Histidine kinase-like ATPase, C-terminal domain"/>
    <property type="match status" value="1"/>
</dbReference>
<dbReference type="Pfam" id="PF11808">
    <property type="entry name" value="PhoR"/>
    <property type="match status" value="1"/>
</dbReference>
<dbReference type="InterPro" id="IPR021766">
    <property type="entry name" value="PhoR_N"/>
</dbReference>
<keyword evidence="4" id="KW-0813">Transport</keyword>
<evidence type="ECO:0000256" key="6">
    <source>
        <dbReference type="ARBA" id="ARBA00022553"/>
    </source>
</evidence>
<evidence type="ECO:0000256" key="13">
    <source>
        <dbReference type="ARBA" id="ARBA00023012"/>
    </source>
</evidence>
<keyword evidence="7" id="KW-0808">Transferase</keyword>
<keyword evidence="13" id="KW-0902">Two-component regulatory system</keyword>
<dbReference type="InterPro" id="IPR036097">
    <property type="entry name" value="HisK_dim/P_sf"/>
</dbReference>
<dbReference type="PANTHER" id="PTHR45453:SF1">
    <property type="entry name" value="PHOSPHATE REGULON SENSOR PROTEIN PHOR"/>
    <property type="match status" value="1"/>
</dbReference>
<dbReference type="EC" id="2.7.13.3" evidence="3"/>
<evidence type="ECO:0000256" key="3">
    <source>
        <dbReference type="ARBA" id="ARBA00012438"/>
    </source>
</evidence>
<dbReference type="InterPro" id="IPR036890">
    <property type="entry name" value="HATPase_C_sf"/>
</dbReference>
<evidence type="ECO:0000256" key="2">
    <source>
        <dbReference type="ARBA" id="ARBA00004236"/>
    </source>
</evidence>
<dbReference type="Gene3D" id="3.30.450.20">
    <property type="entry name" value="PAS domain"/>
    <property type="match status" value="1"/>
</dbReference>
<dbReference type="EMBL" id="BSSV01000001">
    <property type="protein sequence ID" value="GLX84583.1"/>
    <property type="molecule type" value="Genomic_DNA"/>
</dbReference>
<dbReference type="GO" id="GO:0016301">
    <property type="term" value="F:kinase activity"/>
    <property type="evidence" value="ECO:0007669"/>
    <property type="project" value="UniProtKB-KW"/>
</dbReference>
<evidence type="ECO:0000313" key="16">
    <source>
        <dbReference type="EMBL" id="GLX84583.1"/>
    </source>
</evidence>
<keyword evidence="17" id="KW-1185">Reference proteome</keyword>
<dbReference type="NCBIfam" id="NF008235">
    <property type="entry name" value="PRK11006.1"/>
    <property type="match status" value="1"/>
</dbReference>
<organism evidence="16 17">
    <name type="scientific">Thalassotalea loyana</name>
    <dbReference type="NCBI Taxonomy" id="280483"/>
    <lineage>
        <taxon>Bacteria</taxon>
        <taxon>Pseudomonadati</taxon>
        <taxon>Pseudomonadota</taxon>
        <taxon>Gammaproteobacteria</taxon>
        <taxon>Alteromonadales</taxon>
        <taxon>Colwelliaceae</taxon>
        <taxon>Thalassotalea</taxon>
    </lineage>
</organism>
<comment type="subcellular location">
    <subcellularLocation>
        <location evidence="2">Cell membrane</location>
    </subcellularLocation>
</comment>
<dbReference type="Gene3D" id="1.10.287.130">
    <property type="match status" value="1"/>
</dbReference>
<feature type="domain" description="Histidine kinase" evidence="15">
    <location>
        <begin position="212"/>
        <end position="433"/>
    </location>
</feature>
<keyword evidence="6" id="KW-0597">Phosphoprotein</keyword>
<dbReference type="CDD" id="cd00082">
    <property type="entry name" value="HisKA"/>
    <property type="match status" value="1"/>
</dbReference>
<evidence type="ECO:0000259" key="15">
    <source>
        <dbReference type="PROSITE" id="PS50109"/>
    </source>
</evidence>
<evidence type="ECO:0000256" key="14">
    <source>
        <dbReference type="SAM" id="Phobius"/>
    </source>
</evidence>
<evidence type="ECO:0000256" key="9">
    <source>
        <dbReference type="ARBA" id="ARBA00022741"/>
    </source>
</evidence>
<dbReference type="PANTHER" id="PTHR45453">
    <property type="entry name" value="PHOSPHATE REGULON SENSOR PROTEIN PHOR"/>
    <property type="match status" value="1"/>
</dbReference>
<dbReference type="SMART" id="SM00388">
    <property type="entry name" value="HisKA"/>
    <property type="match status" value="1"/>
</dbReference>
<evidence type="ECO:0000256" key="8">
    <source>
        <dbReference type="ARBA" id="ARBA00022692"/>
    </source>
</evidence>
<evidence type="ECO:0000256" key="10">
    <source>
        <dbReference type="ARBA" id="ARBA00022777"/>
    </source>
</evidence>
<keyword evidence="14" id="KW-0472">Membrane</keyword>
<dbReference type="SUPFAM" id="SSF55785">
    <property type="entry name" value="PYP-like sensor domain (PAS domain)"/>
    <property type="match status" value="1"/>
</dbReference>
<dbReference type="SUPFAM" id="SSF55874">
    <property type="entry name" value="ATPase domain of HSP90 chaperone/DNA topoisomerase II/histidine kinase"/>
    <property type="match status" value="1"/>
</dbReference>
<evidence type="ECO:0000256" key="5">
    <source>
        <dbReference type="ARBA" id="ARBA00022475"/>
    </source>
</evidence>
<sequence length="437" mass="49677">MYSKASTVLLYKRLFFVLLASGLTGWLFDIFWPAIAISSIVLLIWHYHHLVQLAHWLWQSKSINPPHASGTWGRIYDGLFHLLNKQRKKQKQLRHRIRQFRDGAEALPDAAVVLSQDFIIEWSNKKAQNLLGVVCPGDVGQRIDNLIRNPEFSRTLYAHEFDAPFHIDSPLKEDTTLELRIMIYGADQYLLVARDVSKLNRLETMRRDFVANVSHELKTPLTVMRGYIEMIQSPGNEFDEHWLNVFTTIEGQVTRMDRLVEQLLILSKVENNSTYDETHHVNLSELVSGLFKESHWLNQEKNHTITADIAPDITISGIDTELKSACSNLISNAIAYTPDAGEIHISLTKVKQSNGMGVKFSVKDNGTGIKPEHVNRITERFYRIDKSRSRNTGGSGLGLAIVKHVLQHHSAELLINSQWGSGSEFSIVFSSSIVNQE</sequence>
<dbReference type="Pfam" id="PF02518">
    <property type="entry name" value="HATPase_c"/>
    <property type="match status" value="1"/>
</dbReference>
<accession>A0ABQ6H8Y0</accession>
<dbReference type="RefSeq" id="WP_284296174.1">
    <property type="nucleotide sequence ID" value="NZ_BSSV01000001.1"/>
</dbReference>
<evidence type="ECO:0000256" key="11">
    <source>
        <dbReference type="ARBA" id="ARBA00022840"/>
    </source>
</evidence>
<feature type="transmembrane region" description="Helical" evidence="14">
    <location>
        <begin position="14"/>
        <end position="47"/>
    </location>
</feature>
<keyword evidence="9" id="KW-0547">Nucleotide-binding</keyword>
<evidence type="ECO:0000256" key="7">
    <source>
        <dbReference type="ARBA" id="ARBA00022679"/>
    </source>
</evidence>
<evidence type="ECO:0000313" key="17">
    <source>
        <dbReference type="Proteomes" id="UP001157134"/>
    </source>
</evidence>
<dbReference type="InterPro" id="IPR004358">
    <property type="entry name" value="Sig_transdc_His_kin-like_C"/>
</dbReference>
<gene>
    <name evidence="16" type="primary">phoR</name>
    <name evidence="16" type="ORF">tloyanaT_08350</name>
</gene>
<evidence type="ECO:0000256" key="1">
    <source>
        <dbReference type="ARBA" id="ARBA00000085"/>
    </source>
</evidence>
<dbReference type="InterPro" id="IPR035965">
    <property type="entry name" value="PAS-like_dom_sf"/>
</dbReference>
<dbReference type="InterPro" id="IPR005467">
    <property type="entry name" value="His_kinase_dom"/>
</dbReference>
<evidence type="ECO:0000256" key="4">
    <source>
        <dbReference type="ARBA" id="ARBA00022448"/>
    </source>
</evidence>
<comment type="caution">
    <text evidence="16">The sequence shown here is derived from an EMBL/GenBank/DDBJ whole genome shotgun (WGS) entry which is preliminary data.</text>
</comment>
<name>A0ABQ6H8Y0_9GAMM</name>
<dbReference type="NCBIfam" id="TIGR02966">
    <property type="entry name" value="phoR_proteo"/>
    <property type="match status" value="1"/>
</dbReference>